<keyword evidence="3 7" id="KW-0812">Transmembrane</keyword>
<keyword evidence="5 7" id="KW-0472">Membrane</keyword>
<feature type="transmembrane region" description="Helical" evidence="7">
    <location>
        <begin position="113"/>
        <end position="134"/>
    </location>
</feature>
<feature type="transmembrane region" description="Helical" evidence="7">
    <location>
        <begin position="42"/>
        <end position="62"/>
    </location>
</feature>
<protein>
    <recommendedName>
        <fullName evidence="7">Secretory carrier-associated membrane protein</fullName>
        <shortName evidence="7">Secretory carrier membrane protein</shortName>
    </recommendedName>
</protein>
<keyword evidence="4 7" id="KW-1133">Transmembrane helix</keyword>
<comment type="similarity">
    <text evidence="2 7">Belongs to the SCAMP family.</text>
</comment>
<feature type="transmembrane region" description="Helical" evidence="7">
    <location>
        <begin position="74"/>
        <end position="93"/>
    </location>
</feature>
<dbReference type="GO" id="GO:0030658">
    <property type="term" value="C:transport vesicle membrane"/>
    <property type="evidence" value="ECO:0007669"/>
    <property type="project" value="UniProtKB-SubCell"/>
</dbReference>
<organism evidence="8 9">
    <name type="scientific">Turnera subulata</name>
    <dbReference type="NCBI Taxonomy" id="218843"/>
    <lineage>
        <taxon>Eukaryota</taxon>
        <taxon>Viridiplantae</taxon>
        <taxon>Streptophyta</taxon>
        <taxon>Embryophyta</taxon>
        <taxon>Tracheophyta</taxon>
        <taxon>Spermatophyta</taxon>
        <taxon>Magnoliopsida</taxon>
        <taxon>eudicotyledons</taxon>
        <taxon>Gunneridae</taxon>
        <taxon>Pentapetalae</taxon>
        <taxon>rosids</taxon>
        <taxon>fabids</taxon>
        <taxon>Malpighiales</taxon>
        <taxon>Passifloraceae</taxon>
        <taxon>Turnera</taxon>
    </lineage>
</organism>
<evidence type="ECO:0000256" key="6">
    <source>
        <dbReference type="ARBA" id="ARBA00023329"/>
    </source>
</evidence>
<comment type="subcellular location">
    <subcellularLocation>
        <location evidence="7">Cell membrane</location>
        <topology evidence="7">Multi-pass membrane protein</topology>
    </subcellularLocation>
    <subcellularLocation>
        <location evidence="7">Cytoplasmic vesicle</location>
        <location evidence="7">Secretory vesicle membrane</location>
        <topology evidence="7">Multi-pass membrane protein</topology>
    </subcellularLocation>
</comment>
<name>A0A9Q0G5E9_9ROSI</name>
<reference evidence="8" key="2">
    <citation type="journal article" date="2023" name="Plants (Basel)">
        <title>Annotation of the Turnera subulata (Passifloraceae) Draft Genome Reveals the S-Locus Evolved after the Divergence of Turneroideae from Passifloroideae in a Stepwise Manner.</title>
        <authorList>
            <person name="Henning P.M."/>
            <person name="Roalson E.H."/>
            <person name="Mir W."/>
            <person name="McCubbin A.G."/>
            <person name="Shore J.S."/>
        </authorList>
    </citation>
    <scope>NUCLEOTIDE SEQUENCE</scope>
    <source>
        <strain evidence="8">F60SS</strain>
    </source>
</reference>
<evidence type="ECO:0000313" key="8">
    <source>
        <dbReference type="EMBL" id="KAJ4842619.1"/>
    </source>
</evidence>
<evidence type="ECO:0000256" key="2">
    <source>
        <dbReference type="ARBA" id="ARBA00010482"/>
    </source>
</evidence>
<keyword evidence="6 7" id="KW-0968">Cytoplasmic vesicle</keyword>
<evidence type="ECO:0000256" key="3">
    <source>
        <dbReference type="ARBA" id="ARBA00022692"/>
    </source>
</evidence>
<dbReference type="Proteomes" id="UP001141552">
    <property type="component" value="Unassembled WGS sequence"/>
</dbReference>
<dbReference type="GO" id="GO:0005886">
    <property type="term" value="C:plasma membrane"/>
    <property type="evidence" value="ECO:0007669"/>
    <property type="project" value="UniProtKB-SubCell"/>
</dbReference>
<evidence type="ECO:0000256" key="5">
    <source>
        <dbReference type="ARBA" id="ARBA00023136"/>
    </source>
</evidence>
<dbReference type="EMBL" id="JAKUCV010002451">
    <property type="protein sequence ID" value="KAJ4842619.1"/>
    <property type="molecule type" value="Genomic_DNA"/>
</dbReference>
<dbReference type="PANTHER" id="PTHR10687:SF2">
    <property type="entry name" value="SECRETORY CARRIER-ASSOCIATED MEMBRANE PROTEIN"/>
    <property type="match status" value="1"/>
</dbReference>
<proteinExistence type="inferred from homology"/>
<evidence type="ECO:0000256" key="4">
    <source>
        <dbReference type="ARBA" id="ARBA00022989"/>
    </source>
</evidence>
<sequence>MAAENSYYSRIPINKVNHFENLLSRYEISDETQVGLLKASYLAFWGCVWCLSWNFLVVTNLWFEKGDASKTKAFILAFAYMTLGIPTAFVSWFRSLWEAFRTGDGAMFEKFFVFSLVHIGLCIFASVAPPVPVLSDSLTGFFSALHMFYDGPGVYGFLYYIGAVLFGLEAGLSIWLLNRVNAYYRERGLFLEMV</sequence>
<dbReference type="Pfam" id="PF04144">
    <property type="entry name" value="SCAMP"/>
    <property type="match status" value="1"/>
</dbReference>
<dbReference type="GO" id="GO:0032588">
    <property type="term" value="C:trans-Golgi network membrane"/>
    <property type="evidence" value="ECO:0007669"/>
    <property type="project" value="TreeGrafter"/>
</dbReference>
<gene>
    <name evidence="8" type="ORF">Tsubulata_034103</name>
</gene>
<evidence type="ECO:0000256" key="1">
    <source>
        <dbReference type="ARBA" id="ARBA00004003"/>
    </source>
</evidence>
<dbReference type="AlphaFoldDB" id="A0A9Q0G5E9"/>
<keyword evidence="7" id="KW-1003">Cell membrane</keyword>
<reference evidence="8" key="1">
    <citation type="submission" date="2022-02" db="EMBL/GenBank/DDBJ databases">
        <authorList>
            <person name="Henning P.M."/>
            <person name="McCubbin A.G."/>
            <person name="Shore J.S."/>
        </authorList>
    </citation>
    <scope>NUCLEOTIDE SEQUENCE</scope>
    <source>
        <strain evidence="8">F60SS</strain>
        <tissue evidence="8">Leaves</tissue>
    </source>
</reference>
<comment type="function">
    <text evidence="1 7">Probably involved in membrane trafficking.</text>
</comment>
<feature type="transmembrane region" description="Helical" evidence="7">
    <location>
        <begin position="154"/>
        <end position="177"/>
    </location>
</feature>
<dbReference type="GO" id="GO:0015031">
    <property type="term" value="P:protein transport"/>
    <property type="evidence" value="ECO:0007669"/>
    <property type="project" value="InterPro"/>
</dbReference>
<keyword evidence="7" id="KW-0813">Transport</keyword>
<dbReference type="PANTHER" id="PTHR10687">
    <property type="entry name" value="SECRETORY CARRIER-ASSOCIATED MEMBRANE PROTEIN SCAMP"/>
    <property type="match status" value="1"/>
</dbReference>
<keyword evidence="9" id="KW-1185">Reference proteome</keyword>
<evidence type="ECO:0000313" key="9">
    <source>
        <dbReference type="Proteomes" id="UP001141552"/>
    </source>
</evidence>
<dbReference type="OrthoDB" id="242866at2759"/>
<dbReference type="InterPro" id="IPR007273">
    <property type="entry name" value="SCAMP"/>
</dbReference>
<comment type="caution">
    <text evidence="8">The sequence shown here is derived from an EMBL/GenBank/DDBJ whole genome shotgun (WGS) entry which is preliminary data.</text>
</comment>
<evidence type="ECO:0000256" key="7">
    <source>
        <dbReference type="RuleBase" id="RU363122"/>
    </source>
</evidence>
<dbReference type="GO" id="GO:0055038">
    <property type="term" value="C:recycling endosome membrane"/>
    <property type="evidence" value="ECO:0007669"/>
    <property type="project" value="TreeGrafter"/>
</dbReference>
<accession>A0A9Q0G5E9</accession>